<feature type="region of interest" description="Disordered" evidence="1">
    <location>
        <begin position="1"/>
        <end position="32"/>
    </location>
</feature>
<feature type="compositionally biased region" description="Polar residues" evidence="1">
    <location>
        <begin position="348"/>
        <end position="363"/>
    </location>
</feature>
<feature type="compositionally biased region" description="Basic and acidic residues" evidence="1">
    <location>
        <begin position="156"/>
        <end position="181"/>
    </location>
</feature>
<feature type="compositionally biased region" description="Basic and acidic residues" evidence="1">
    <location>
        <begin position="203"/>
        <end position="221"/>
    </location>
</feature>
<organism evidence="2 3">
    <name type="scientific">Kwoniella dendrophila CBS 6074</name>
    <dbReference type="NCBI Taxonomy" id="1295534"/>
    <lineage>
        <taxon>Eukaryota</taxon>
        <taxon>Fungi</taxon>
        <taxon>Dikarya</taxon>
        <taxon>Basidiomycota</taxon>
        <taxon>Agaricomycotina</taxon>
        <taxon>Tremellomycetes</taxon>
        <taxon>Tremellales</taxon>
        <taxon>Cryptococcaceae</taxon>
        <taxon>Kwoniella</taxon>
    </lineage>
</organism>
<gene>
    <name evidence="2" type="ORF">L201_002945</name>
</gene>
<dbReference type="RefSeq" id="XP_066074805.1">
    <property type="nucleotide sequence ID" value="XM_066218708.1"/>
</dbReference>
<name>A0AAX4JRG8_9TREE</name>
<sequence length="813" mass="91867">MSEDGWNDGFRSPSPDLEMDDDGPVDFNALSTGGNLMQELDLSNRYETVTYKETPFTIAAQRGGRTEKKNSRKPALQNGWTEGFYGQHAPSTRGESSSKYNNKNRNKSTVSSKPQPESGLFKTIRNNDKDNAPAGDDEPPVMKVRSSGWVTASDEPIPKDPPRKKSILDKQDDWMSADEKRRLRNQKAAATRARNKKKKEEKKKREEEEKEKDQQKREEGVIKFGIISPHAKPETNHPILKGIEKMKDLPIKSKNTKGKGKKGKIEEEQSVERLGVEALHNLICGNPEETSKATQQKLEEIATERPLSPRAISKKERKMTLEEIIDNNSKNTSSAFKNNGRNFWDRSTPGSKKTMNPNINKDQSPIIDLTRDGSMQAPPTPPNDNDEVISVDQPSTITRLPSSALHVIEEAGDWSSRATPSISPPLERYNKDMVDLIAPKPVTAKHNNKAGRLPNQLETPKSSTIYQRTSDPSPTPAISSSKSNEAMFSRNKQTFGLSADEGDDQNHHARGGGEEEEEEEEWSTLPKKGYQKNQNRNRKRPNVFNSDHRYGRNKFRKHINLFPKKTILIPEEKDRHKITDHLTSTANPSPFANAFLKLNGQRKNEDFLTKIDKDIDHTGNSGDNLKGKGYKITLFTPKPPSEDKVDPKSILTLKTIKGDKYGSSISSNTLTQSQSEYHGFHDGVNYQGQHQVQNNRHPQYPDSIQGNNNGFMNPQSNLGPSHSRVIRNISSNHTHGISNRNQSFHTNGFTNHHNFSNNNPQSVSNPYSHLQNQQQPQFDFMPMSSNDTFLPRWEEEKEDWTKAWSRAAHHKVN</sequence>
<dbReference type="GeneID" id="91093616"/>
<accession>A0AAX4JRG8</accession>
<feature type="region of interest" description="Disordered" evidence="1">
    <location>
        <begin position="52"/>
        <end position="271"/>
    </location>
</feature>
<keyword evidence="3" id="KW-1185">Reference proteome</keyword>
<feature type="region of interest" description="Disordered" evidence="1">
    <location>
        <begin position="440"/>
        <end position="550"/>
    </location>
</feature>
<evidence type="ECO:0000313" key="2">
    <source>
        <dbReference type="EMBL" id="WWC88042.1"/>
    </source>
</evidence>
<feature type="region of interest" description="Disordered" evidence="1">
    <location>
        <begin position="286"/>
        <end position="389"/>
    </location>
</feature>
<evidence type="ECO:0000313" key="3">
    <source>
        <dbReference type="Proteomes" id="UP001355207"/>
    </source>
</evidence>
<dbReference type="AlphaFoldDB" id="A0AAX4JRG8"/>
<dbReference type="EMBL" id="CP144100">
    <property type="protein sequence ID" value="WWC88042.1"/>
    <property type="molecule type" value="Genomic_DNA"/>
</dbReference>
<feature type="compositionally biased region" description="Basic residues" evidence="1">
    <location>
        <begin position="193"/>
        <end position="202"/>
    </location>
</feature>
<evidence type="ECO:0000256" key="1">
    <source>
        <dbReference type="SAM" id="MobiDB-lite"/>
    </source>
</evidence>
<proteinExistence type="predicted"/>
<feature type="compositionally biased region" description="Polar residues" evidence="1">
    <location>
        <begin position="456"/>
        <end position="496"/>
    </location>
</feature>
<feature type="compositionally biased region" description="Basic and acidic residues" evidence="1">
    <location>
        <begin position="242"/>
        <end position="251"/>
    </location>
</feature>
<feature type="compositionally biased region" description="Basic and acidic residues" evidence="1">
    <location>
        <begin position="504"/>
        <end position="513"/>
    </location>
</feature>
<feature type="region of interest" description="Disordered" evidence="1">
    <location>
        <begin position="745"/>
        <end position="772"/>
    </location>
</feature>
<feature type="compositionally biased region" description="Polar residues" evidence="1">
    <location>
        <begin position="326"/>
        <end position="341"/>
    </location>
</feature>
<dbReference type="Proteomes" id="UP001355207">
    <property type="component" value="Chromosome 3"/>
</dbReference>
<evidence type="ECO:0008006" key="4">
    <source>
        <dbReference type="Google" id="ProtNLM"/>
    </source>
</evidence>
<protein>
    <recommendedName>
        <fullName evidence="4">BZIP domain-containing protein</fullName>
    </recommendedName>
</protein>
<reference evidence="2 3" key="1">
    <citation type="submission" date="2024-01" db="EMBL/GenBank/DDBJ databases">
        <title>Comparative genomics of Cryptococcus and Kwoniella reveals pathogenesis evolution and contrasting modes of karyotype evolution via chromosome fusion or intercentromeric recombination.</title>
        <authorList>
            <person name="Coelho M.A."/>
            <person name="David-Palma M."/>
            <person name="Shea T."/>
            <person name="Bowers K."/>
            <person name="McGinley-Smith S."/>
            <person name="Mohammad A.W."/>
            <person name="Gnirke A."/>
            <person name="Yurkov A.M."/>
            <person name="Nowrousian M."/>
            <person name="Sun S."/>
            <person name="Cuomo C.A."/>
            <person name="Heitman J."/>
        </authorList>
    </citation>
    <scope>NUCLEOTIDE SEQUENCE [LARGE SCALE GENOMIC DNA]</scope>
    <source>
        <strain evidence="2 3">CBS 6074</strain>
    </source>
</reference>